<dbReference type="AlphaFoldDB" id="A0A5P0ZSU7"/>
<dbReference type="InterPro" id="IPR029058">
    <property type="entry name" value="AB_hydrolase_fold"/>
</dbReference>
<sequence>MLNFRQMTPDTGEIDFPLITSTAVEALKKSGPSVLMTHSQGGVPGWMIGSASDDVTAIIAIEPGAFVFPKEEVPEKIVTKYPMAIEGLTVLDDDYVSLIK</sequence>
<proteinExistence type="predicted"/>
<dbReference type="Proteomes" id="UP000414364">
    <property type="component" value="Unassembled WGS sequence"/>
</dbReference>
<evidence type="ECO:0000313" key="1">
    <source>
        <dbReference type="EMBL" id="MQS77340.1"/>
    </source>
</evidence>
<evidence type="ECO:0008006" key="3">
    <source>
        <dbReference type="Google" id="ProtNLM"/>
    </source>
</evidence>
<reference evidence="1 2" key="1">
    <citation type="journal article" date="2019" name="Syst. Appl. Microbiol.">
        <title>Polyphasic characterization of two novel Lactobacillus spp. isolated from blown salami packages: Description of Lactobacillus halodurans sp. nov. and Lactobacillus salsicarnum sp. nov.</title>
        <authorList>
            <person name="Schuster J.A."/>
            <person name="Klingl A."/>
            <person name="Vogel R.F."/>
            <person name="Ehrmann M.A."/>
        </authorList>
    </citation>
    <scope>NUCLEOTIDE SEQUENCE [LARGE SCALE GENOMIC DNA]</scope>
    <source>
        <strain evidence="1 2">TMW 1.2172</strain>
    </source>
</reference>
<comment type="caution">
    <text evidence="1">The sequence shown here is derived from an EMBL/GenBank/DDBJ whole genome shotgun (WGS) entry which is preliminary data.</text>
</comment>
<gene>
    <name evidence="1" type="ORF">FHL06_13575</name>
</gene>
<protein>
    <recommendedName>
        <fullName evidence="3">Alpha/beta hydrolase</fullName>
    </recommendedName>
</protein>
<name>A0A5P0ZSU7_9LACO</name>
<organism evidence="1 2">
    <name type="scientific">Companilactobacillus halodurans</name>
    <dbReference type="NCBI Taxonomy" id="2584183"/>
    <lineage>
        <taxon>Bacteria</taxon>
        <taxon>Bacillati</taxon>
        <taxon>Bacillota</taxon>
        <taxon>Bacilli</taxon>
        <taxon>Lactobacillales</taxon>
        <taxon>Lactobacillaceae</taxon>
        <taxon>Companilactobacillus</taxon>
    </lineage>
</organism>
<evidence type="ECO:0000313" key="2">
    <source>
        <dbReference type="Proteomes" id="UP000414364"/>
    </source>
</evidence>
<dbReference type="EMBL" id="VDFP01000197">
    <property type="protein sequence ID" value="MQS77340.1"/>
    <property type="molecule type" value="Genomic_DNA"/>
</dbReference>
<dbReference type="Gene3D" id="3.40.50.1820">
    <property type="entry name" value="alpha/beta hydrolase"/>
    <property type="match status" value="1"/>
</dbReference>
<dbReference type="RefSeq" id="WP_153387174.1">
    <property type="nucleotide sequence ID" value="NZ_VDFP01000197.1"/>
</dbReference>
<accession>A0A5P0ZSU7</accession>